<reference evidence="14 15" key="1">
    <citation type="journal article" date="2018" name="Nat. Ecol. Evol.">
        <title>Pezizomycetes genomes reveal the molecular basis of ectomycorrhizal truffle lifestyle.</title>
        <authorList>
            <person name="Murat C."/>
            <person name="Payen T."/>
            <person name="Noel B."/>
            <person name="Kuo A."/>
            <person name="Morin E."/>
            <person name="Chen J."/>
            <person name="Kohler A."/>
            <person name="Krizsan K."/>
            <person name="Balestrini R."/>
            <person name="Da Silva C."/>
            <person name="Montanini B."/>
            <person name="Hainaut M."/>
            <person name="Levati E."/>
            <person name="Barry K.W."/>
            <person name="Belfiori B."/>
            <person name="Cichocki N."/>
            <person name="Clum A."/>
            <person name="Dockter R.B."/>
            <person name="Fauchery L."/>
            <person name="Guy J."/>
            <person name="Iotti M."/>
            <person name="Le Tacon F."/>
            <person name="Lindquist E.A."/>
            <person name="Lipzen A."/>
            <person name="Malagnac F."/>
            <person name="Mello A."/>
            <person name="Molinier V."/>
            <person name="Miyauchi S."/>
            <person name="Poulain J."/>
            <person name="Riccioni C."/>
            <person name="Rubini A."/>
            <person name="Sitrit Y."/>
            <person name="Splivallo R."/>
            <person name="Traeger S."/>
            <person name="Wang M."/>
            <person name="Zifcakova L."/>
            <person name="Wipf D."/>
            <person name="Zambonelli A."/>
            <person name="Paolocci F."/>
            <person name="Nowrousian M."/>
            <person name="Ottonello S."/>
            <person name="Baldrian P."/>
            <person name="Spatafora J.W."/>
            <person name="Henrissat B."/>
            <person name="Nagy L.G."/>
            <person name="Aury J.M."/>
            <person name="Wincker P."/>
            <person name="Grigoriev I.V."/>
            <person name="Bonfante P."/>
            <person name="Martin F.M."/>
        </authorList>
    </citation>
    <scope>NUCLEOTIDE SEQUENCE [LARGE SCALE GENOMIC DNA]</scope>
    <source>
        <strain evidence="14 15">RN42</strain>
    </source>
</reference>
<dbReference type="InterPro" id="IPR001623">
    <property type="entry name" value="DnaJ_domain"/>
</dbReference>
<evidence type="ECO:0000256" key="6">
    <source>
        <dbReference type="ARBA" id="ARBA00022946"/>
    </source>
</evidence>
<dbReference type="GO" id="GO:0051082">
    <property type="term" value="F:unfolded protein binding"/>
    <property type="evidence" value="ECO:0007669"/>
    <property type="project" value="InterPro"/>
</dbReference>
<evidence type="ECO:0000256" key="2">
    <source>
        <dbReference type="ARBA" id="ARBA00022723"/>
    </source>
</evidence>
<evidence type="ECO:0000256" key="11">
    <source>
        <dbReference type="SAM" id="MobiDB-lite"/>
    </source>
</evidence>
<dbReference type="InterPro" id="IPR036410">
    <property type="entry name" value="HSP_DnaJ_Cys-rich_dom_sf"/>
</dbReference>
<dbReference type="Proteomes" id="UP000275078">
    <property type="component" value="Unassembled WGS sequence"/>
</dbReference>
<dbReference type="HAMAP" id="MF_01152">
    <property type="entry name" value="DnaJ"/>
    <property type="match status" value="1"/>
</dbReference>
<dbReference type="CDD" id="cd10719">
    <property type="entry name" value="DnaJ_zf"/>
    <property type="match status" value="1"/>
</dbReference>
<evidence type="ECO:0000256" key="10">
    <source>
        <dbReference type="PROSITE-ProRule" id="PRU00546"/>
    </source>
</evidence>
<organism evidence="14 15">
    <name type="scientific">Ascobolus immersus RN42</name>
    <dbReference type="NCBI Taxonomy" id="1160509"/>
    <lineage>
        <taxon>Eukaryota</taxon>
        <taxon>Fungi</taxon>
        <taxon>Dikarya</taxon>
        <taxon>Ascomycota</taxon>
        <taxon>Pezizomycotina</taxon>
        <taxon>Pezizomycetes</taxon>
        <taxon>Pezizales</taxon>
        <taxon>Ascobolaceae</taxon>
        <taxon>Ascobolus</taxon>
    </lineage>
</organism>
<feature type="compositionally biased region" description="Low complexity" evidence="11">
    <location>
        <begin position="1"/>
        <end position="17"/>
    </location>
</feature>
<evidence type="ECO:0000256" key="3">
    <source>
        <dbReference type="ARBA" id="ARBA00022737"/>
    </source>
</evidence>
<dbReference type="Pfam" id="PF00684">
    <property type="entry name" value="DnaJ_CXXCXGXG"/>
    <property type="match status" value="1"/>
</dbReference>
<dbReference type="PANTHER" id="PTHR43096">
    <property type="entry name" value="DNAJ HOMOLOG 1, MITOCHONDRIAL-RELATED"/>
    <property type="match status" value="1"/>
</dbReference>
<proteinExistence type="inferred from homology"/>
<accession>A0A3N4INN0</accession>
<dbReference type="SUPFAM" id="SSF49493">
    <property type="entry name" value="HSP40/DnaJ peptide-binding domain"/>
    <property type="match status" value="2"/>
</dbReference>
<dbReference type="FunFam" id="1.10.287.110:FF:000053">
    <property type="entry name" value="Putative Mitochondrial DnaJ chaperone"/>
    <property type="match status" value="1"/>
</dbReference>
<keyword evidence="7" id="KW-0496">Mitochondrion</keyword>
<dbReference type="STRING" id="1160509.A0A3N4INN0"/>
<evidence type="ECO:0000259" key="13">
    <source>
        <dbReference type="PROSITE" id="PS51188"/>
    </source>
</evidence>
<feature type="compositionally biased region" description="Polar residues" evidence="11">
    <location>
        <begin position="19"/>
        <end position="36"/>
    </location>
</feature>
<feature type="region of interest" description="Disordered" evidence="11">
    <location>
        <begin position="1"/>
        <end position="48"/>
    </location>
</feature>
<evidence type="ECO:0000256" key="9">
    <source>
        <dbReference type="ARBA" id="ARBA00072890"/>
    </source>
</evidence>
<dbReference type="SUPFAM" id="SSF46565">
    <property type="entry name" value="Chaperone J-domain"/>
    <property type="match status" value="1"/>
</dbReference>
<keyword evidence="15" id="KW-1185">Reference proteome</keyword>
<evidence type="ECO:0000256" key="1">
    <source>
        <dbReference type="ARBA" id="ARBA00004173"/>
    </source>
</evidence>
<dbReference type="AlphaFoldDB" id="A0A3N4INN0"/>
<keyword evidence="2 10" id="KW-0479">Metal-binding</keyword>
<dbReference type="InterPro" id="IPR001305">
    <property type="entry name" value="HSP_DnaJ_Cys-rich_dom"/>
</dbReference>
<dbReference type="OrthoDB" id="10256793at2759"/>
<dbReference type="GO" id="GO:0042026">
    <property type="term" value="P:protein refolding"/>
    <property type="evidence" value="ECO:0007669"/>
    <property type="project" value="TreeGrafter"/>
</dbReference>
<dbReference type="PROSITE" id="PS00636">
    <property type="entry name" value="DNAJ_1"/>
    <property type="match status" value="1"/>
</dbReference>
<dbReference type="GO" id="GO:0031072">
    <property type="term" value="F:heat shock protein binding"/>
    <property type="evidence" value="ECO:0007669"/>
    <property type="project" value="InterPro"/>
</dbReference>
<dbReference type="FunFam" id="2.10.230.10:FF:000001">
    <property type="entry name" value="DnaJ subfamily A member 2"/>
    <property type="match status" value="1"/>
</dbReference>
<dbReference type="EMBL" id="ML119646">
    <property type="protein sequence ID" value="RPA87762.1"/>
    <property type="molecule type" value="Genomic_DNA"/>
</dbReference>
<dbReference type="Pfam" id="PF01556">
    <property type="entry name" value="DnaJ_C"/>
    <property type="match status" value="1"/>
</dbReference>
<dbReference type="PROSITE" id="PS51188">
    <property type="entry name" value="ZF_CR"/>
    <property type="match status" value="1"/>
</dbReference>
<dbReference type="GO" id="GO:0005524">
    <property type="term" value="F:ATP binding"/>
    <property type="evidence" value="ECO:0007669"/>
    <property type="project" value="InterPro"/>
</dbReference>
<dbReference type="Gene3D" id="1.10.287.110">
    <property type="entry name" value="DnaJ domain"/>
    <property type="match status" value="1"/>
</dbReference>
<dbReference type="PROSITE" id="PS50076">
    <property type="entry name" value="DNAJ_2"/>
    <property type="match status" value="1"/>
</dbReference>
<gene>
    <name evidence="14" type="ORF">BJ508DRAFT_320755</name>
</gene>
<evidence type="ECO:0000259" key="12">
    <source>
        <dbReference type="PROSITE" id="PS50076"/>
    </source>
</evidence>
<feature type="domain" description="CR-type" evidence="13">
    <location>
        <begin position="215"/>
        <end position="296"/>
    </location>
</feature>
<dbReference type="FunFam" id="2.60.260.20:FF:000005">
    <property type="entry name" value="Chaperone protein dnaJ 1, mitochondrial"/>
    <property type="match status" value="1"/>
</dbReference>
<dbReference type="InterPro" id="IPR036869">
    <property type="entry name" value="J_dom_sf"/>
</dbReference>
<evidence type="ECO:0000313" key="15">
    <source>
        <dbReference type="Proteomes" id="UP000275078"/>
    </source>
</evidence>
<dbReference type="SMART" id="SM00271">
    <property type="entry name" value="DnaJ"/>
    <property type="match status" value="1"/>
</dbReference>
<dbReference type="InterPro" id="IPR018253">
    <property type="entry name" value="DnaJ_domain_CS"/>
</dbReference>
<protein>
    <recommendedName>
        <fullName evidence="9">DnaJ homolog 1, mitochondrial</fullName>
    </recommendedName>
</protein>
<keyword evidence="6" id="KW-0809">Transit peptide</keyword>
<keyword evidence="8" id="KW-0143">Chaperone</keyword>
<dbReference type="CDD" id="cd06257">
    <property type="entry name" value="DnaJ"/>
    <property type="match status" value="1"/>
</dbReference>
<feature type="domain" description="J" evidence="12">
    <location>
        <begin position="70"/>
        <end position="134"/>
    </location>
</feature>
<dbReference type="InterPro" id="IPR002939">
    <property type="entry name" value="DnaJ_C"/>
</dbReference>
<dbReference type="Gene3D" id="2.10.230.10">
    <property type="entry name" value="Heat shock protein DnaJ, cysteine-rich domain"/>
    <property type="match status" value="1"/>
</dbReference>
<keyword evidence="3" id="KW-0677">Repeat</keyword>
<comment type="subcellular location">
    <subcellularLocation>
        <location evidence="1">Mitochondrion</location>
    </subcellularLocation>
</comment>
<keyword evidence="5 10" id="KW-0862">Zinc</keyword>
<dbReference type="Pfam" id="PF00226">
    <property type="entry name" value="DnaJ"/>
    <property type="match status" value="1"/>
</dbReference>
<evidence type="ECO:0000256" key="8">
    <source>
        <dbReference type="ARBA" id="ARBA00023186"/>
    </source>
</evidence>
<dbReference type="PANTHER" id="PTHR43096:SF52">
    <property type="entry name" value="DNAJ HOMOLOG 1, MITOCHONDRIAL-RELATED"/>
    <property type="match status" value="1"/>
</dbReference>
<keyword evidence="4 10" id="KW-0863">Zinc-finger</keyword>
<feature type="compositionally biased region" description="Low complexity" evidence="11">
    <location>
        <begin position="456"/>
        <end position="467"/>
    </location>
</feature>
<dbReference type="GO" id="GO:0005739">
    <property type="term" value="C:mitochondrion"/>
    <property type="evidence" value="ECO:0007669"/>
    <property type="project" value="UniProtKB-SubCell"/>
</dbReference>
<sequence length="512" mass="54225">MSAPARALRVARVARPRSTPCNTTRVSRSFSTITSSPPRPQIPSVSKTNVSASNVRYFHPTRPQCAQSRDPYDVLGVSKSASASEIKKAYYGMAKKYHPDTNKEPGAREKFVEAQQAYELLSDPKKREQYDQFGAAGFDPNTGGFNPHAGGGQGGFHGFEGFSGFGSGGGFGANFSFEDLFGAFAGQQAGRGRGGPFAQEIMVQTTIPFMEAAKGTKKQISIQPLVPCNTCSGSGLKEGAKRTTCKACGGNGSKLRFLPGGFQIASTCDSCGGSGMAVPRGSECGGCRGEGVQREKKVVTVDIPAGVDDGMRIKINGEGDAPVQTMPGSGAKMARGDLYVFIRVLPHSQFKRNGTDLLYTAKIPVTTALLGGKIKVPTLDGDVELRVHTGTGTGKKVVMSGYGLPKVNKYGRPGSKGDLEIEFKVEMPASLTSNQRTLLELLADDMGDKTAKRIMSGSYAPPSDPSDGGSGGQGVDNSQHQSFFRRALNRLIHHGEQEAKDEEEKKKGSGSA</sequence>
<dbReference type="CDD" id="cd10747">
    <property type="entry name" value="DnaJ_C"/>
    <property type="match status" value="1"/>
</dbReference>
<dbReference type="InterPro" id="IPR012724">
    <property type="entry name" value="DnaJ"/>
</dbReference>
<evidence type="ECO:0000256" key="5">
    <source>
        <dbReference type="ARBA" id="ARBA00022833"/>
    </source>
</evidence>
<dbReference type="InterPro" id="IPR008971">
    <property type="entry name" value="HSP40/DnaJ_pept-bd"/>
</dbReference>
<dbReference type="GO" id="GO:0009408">
    <property type="term" value="P:response to heat"/>
    <property type="evidence" value="ECO:0007669"/>
    <property type="project" value="InterPro"/>
</dbReference>
<feature type="region of interest" description="Disordered" evidence="11">
    <location>
        <begin position="453"/>
        <end position="512"/>
    </location>
</feature>
<dbReference type="SUPFAM" id="SSF57938">
    <property type="entry name" value="DnaJ/Hsp40 cysteine-rich domain"/>
    <property type="match status" value="1"/>
</dbReference>
<feature type="compositionally biased region" description="Basic and acidic residues" evidence="11">
    <location>
        <begin position="493"/>
        <end position="512"/>
    </location>
</feature>
<name>A0A3N4INN0_ASCIM</name>
<evidence type="ECO:0000313" key="14">
    <source>
        <dbReference type="EMBL" id="RPA87762.1"/>
    </source>
</evidence>
<dbReference type="GO" id="GO:0008270">
    <property type="term" value="F:zinc ion binding"/>
    <property type="evidence" value="ECO:0007669"/>
    <property type="project" value="UniProtKB-KW"/>
</dbReference>
<dbReference type="Gene3D" id="2.60.260.20">
    <property type="entry name" value="Urease metallochaperone UreE, N-terminal domain"/>
    <property type="match status" value="2"/>
</dbReference>
<evidence type="ECO:0000256" key="4">
    <source>
        <dbReference type="ARBA" id="ARBA00022771"/>
    </source>
</evidence>
<feature type="zinc finger region" description="CR-type" evidence="10">
    <location>
        <begin position="215"/>
        <end position="296"/>
    </location>
</feature>
<evidence type="ECO:0000256" key="7">
    <source>
        <dbReference type="ARBA" id="ARBA00023128"/>
    </source>
</evidence>
<dbReference type="PRINTS" id="PR00625">
    <property type="entry name" value="JDOMAIN"/>
</dbReference>